<dbReference type="EMBL" id="CAFBMF010000002">
    <property type="protein sequence ID" value="CAB4887876.1"/>
    <property type="molecule type" value="Genomic_DNA"/>
</dbReference>
<reference evidence="3" key="1">
    <citation type="submission" date="2020-05" db="EMBL/GenBank/DDBJ databases">
        <authorList>
            <person name="Chiriac C."/>
            <person name="Salcher M."/>
            <person name="Ghai R."/>
            <person name="Kavagutti S V."/>
        </authorList>
    </citation>
    <scope>NUCLEOTIDE SEQUENCE</scope>
</reference>
<evidence type="ECO:0000313" key="3">
    <source>
        <dbReference type="EMBL" id="CAB4887876.1"/>
    </source>
</evidence>
<evidence type="ECO:0000313" key="1">
    <source>
        <dbReference type="EMBL" id="CAB4706128.1"/>
    </source>
</evidence>
<dbReference type="EMBL" id="CAEZZP010000005">
    <property type="protein sequence ID" value="CAB4761888.1"/>
    <property type="molecule type" value="Genomic_DNA"/>
</dbReference>
<sequence>MREFELREPAVFDRDAVVRDAVVRDAVVRDALARDDARRGVVAVRFAAVERVARLGVGLRGVTADLRSLTSLLHSSRADHAKQREVRDQLHR</sequence>
<protein>
    <submittedName>
        <fullName evidence="3">Unannotated protein</fullName>
    </submittedName>
</protein>
<proteinExistence type="predicted"/>
<evidence type="ECO:0000313" key="2">
    <source>
        <dbReference type="EMBL" id="CAB4761888.1"/>
    </source>
</evidence>
<dbReference type="EMBL" id="CAEZYH010000002">
    <property type="protein sequence ID" value="CAB4706128.1"/>
    <property type="molecule type" value="Genomic_DNA"/>
</dbReference>
<gene>
    <name evidence="1" type="ORF">UFOPK2658_00103</name>
    <name evidence="2" type="ORF">UFOPK2880_00162</name>
    <name evidence="3" type="ORF">UFOPK3494_00078</name>
</gene>
<name>A0A6J7EXE8_9ZZZZ</name>
<dbReference type="AlphaFoldDB" id="A0A6J7EXE8"/>
<organism evidence="3">
    <name type="scientific">freshwater metagenome</name>
    <dbReference type="NCBI Taxonomy" id="449393"/>
    <lineage>
        <taxon>unclassified sequences</taxon>
        <taxon>metagenomes</taxon>
        <taxon>ecological metagenomes</taxon>
    </lineage>
</organism>
<accession>A0A6J7EXE8</accession>